<dbReference type="OrthoDB" id="9872082at2"/>
<evidence type="ECO:0000313" key="1">
    <source>
        <dbReference type="EMBL" id="SDE35083.1"/>
    </source>
</evidence>
<dbReference type="Proteomes" id="UP000183685">
    <property type="component" value="Unassembled WGS sequence"/>
</dbReference>
<reference evidence="1 2" key="1">
    <citation type="submission" date="2016-10" db="EMBL/GenBank/DDBJ databases">
        <authorList>
            <person name="de Groot N.N."/>
        </authorList>
    </citation>
    <scope>NUCLEOTIDE SEQUENCE [LARGE SCALE GENOMIC DNA]</scope>
    <source>
        <strain evidence="1 2">CGMCC 1.9109</strain>
    </source>
</reference>
<protein>
    <submittedName>
        <fullName evidence="1">Uncharacterized protein</fullName>
    </submittedName>
</protein>
<dbReference type="AlphaFoldDB" id="A0A1G7C7A0"/>
<keyword evidence="2" id="KW-1185">Reference proteome</keyword>
<proteinExistence type="predicted"/>
<sequence>MADYILPRTYAHTIAAMRPNLTRALIMAVESGDAATAASLFPVVAGPGAAAHMGPRDVLDKVGAWLSSQSELANEVAAA</sequence>
<dbReference type="RefSeq" id="WP_068306978.1">
    <property type="nucleotide sequence ID" value="NZ_DAIOMO010000001.1"/>
</dbReference>
<organism evidence="1 2">
    <name type="scientific">Kordiimonas lacus</name>
    <dbReference type="NCBI Taxonomy" id="637679"/>
    <lineage>
        <taxon>Bacteria</taxon>
        <taxon>Pseudomonadati</taxon>
        <taxon>Pseudomonadota</taxon>
        <taxon>Alphaproteobacteria</taxon>
        <taxon>Kordiimonadales</taxon>
        <taxon>Kordiimonadaceae</taxon>
        <taxon>Kordiimonas</taxon>
    </lineage>
</organism>
<gene>
    <name evidence="1" type="ORF">SAMN04488071_2682</name>
</gene>
<name>A0A1G7C7A0_9PROT</name>
<evidence type="ECO:0000313" key="2">
    <source>
        <dbReference type="Proteomes" id="UP000183685"/>
    </source>
</evidence>
<accession>A0A1G7C7A0</accession>
<dbReference type="EMBL" id="FNAK01000006">
    <property type="protein sequence ID" value="SDE35083.1"/>
    <property type="molecule type" value="Genomic_DNA"/>
</dbReference>